<comment type="similarity">
    <text evidence="1">Belongs to the peptidase U62 family.</text>
</comment>
<comment type="caution">
    <text evidence="3">The sequence shown here is derived from an EMBL/GenBank/DDBJ whole genome shotgun (WGS) entry which is preliminary data.</text>
</comment>
<feature type="domain" description="Metalloprotease TldD/E C-terminal" evidence="2">
    <location>
        <begin position="249"/>
        <end position="489"/>
    </location>
</feature>
<dbReference type="SUPFAM" id="SSF111283">
    <property type="entry name" value="Putative modulator of DNA gyrase, PmbA/TldD"/>
    <property type="match status" value="1"/>
</dbReference>
<gene>
    <name evidence="3" type="ORF">ACFQGD_06445</name>
</gene>
<dbReference type="InterPro" id="IPR036059">
    <property type="entry name" value="TldD/PmbA_sf"/>
</dbReference>
<dbReference type="PANTHER" id="PTHR30624:SF10">
    <property type="entry name" value="CONSERVED PROTEIN"/>
    <property type="match status" value="1"/>
</dbReference>
<evidence type="ECO:0000259" key="2">
    <source>
        <dbReference type="Pfam" id="PF19289"/>
    </source>
</evidence>
<dbReference type="InterPro" id="IPR035068">
    <property type="entry name" value="TldD/PmbA_N"/>
</dbReference>
<organism evidence="3 4">
    <name type="scientific">Haloechinothrix salitolerans</name>
    <dbReference type="NCBI Taxonomy" id="926830"/>
    <lineage>
        <taxon>Bacteria</taxon>
        <taxon>Bacillati</taxon>
        <taxon>Actinomycetota</taxon>
        <taxon>Actinomycetes</taxon>
        <taxon>Pseudonocardiales</taxon>
        <taxon>Pseudonocardiaceae</taxon>
        <taxon>Haloechinothrix</taxon>
    </lineage>
</organism>
<evidence type="ECO:0000313" key="3">
    <source>
        <dbReference type="EMBL" id="MFC6866782.1"/>
    </source>
</evidence>
<dbReference type="RefSeq" id="WP_345405763.1">
    <property type="nucleotide sequence ID" value="NZ_BAABLA010000121.1"/>
</dbReference>
<name>A0ABW2BWI0_9PSEU</name>
<dbReference type="Proteomes" id="UP001596337">
    <property type="component" value="Unassembled WGS sequence"/>
</dbReference>
<sequence>MHDSIDPVFLAHQPQSIAETGLAHASKRGARHASVRLEQTRHAETILLDGVLAGEGDTTELGLSVQVRPNGGATGFAATTEISPGAVTSAVDHAIAMATASSRIGGDYGEPADEPIYRDEVWLSDYRVNPFTIAADERARFLTKWSDALLKHDDVASVHAKLVAVQETKFYADLAGTTTTQQRVRVHPRVTITGRRADGSAETVSTLGPPTGRGWEYLLGDGWDWEAEIAELPGHLSDKLRATELADGCYDLVADPSHLWLTIHETIGHATELDRALGHEMSYAGATFTAPHDIGTLRFGSPLLNVIAERTSAHGLATVGFDDQGVAAQRWPLIEDGVLTGFQTDRDTAVALGAARSTGCAFAGSALHPPLSRLPNVSVLPGEDDVTTRHLIGDVRDGVYVVGPSSWSIDMRRSNFQFTADRCYRIRNGRLTHQLRDVAYQWNTTDLWRSLAALGGERSYQTFGADLCGKGRPVQIAAASHGSPPALFRNVPMRTIDGTR</sequence>
<evidence type="ECO:0000313" key="4">
    <source>
        <dbReference type="Proteomes" id="UP001596337"/>
    </source>
</evidence>
<reference evidence="4" key="1">
    <citation type="journal article" date="2019" name="Int. J. Syst. Evol. Microbiol.">
        <title>The Global Catalogue of Microorganisms (GCM) 10K type strain sequencing project: providing services to taxonomists for standard genome sequencing and annotation.</title>
        <authorList>
            <consortium name="The Broad Institute Genomics Platform"/>
            <consortium name="The Broad Institute Genome Sequencing Center for Infectious Disease"/>
            <person name="Wu L."/>
            <person name="Ma J."/>
        </authorList>
    </citation>
    <scope>NUCLEOTIDE SEQUENCE [LARGE SCALE GENOMIC DNA]</scope>
    <source>
        <strain evidence="4">KCTC 32255</strain>
    </source>
</reference>
<protein>
    <submittedName>
        <fullName evidence="3">TldD/PmbA family protein</fullName>
    </submittedName>
</protein>
<proteinExistence type="inferred from homology"/>
<dbReference type="InterPro" id="IPR045569">
    <property type="entry name" value="Metalloprtase-TldD/E_C"/>
</dbReference>
<keyword evidence="4" id="KW-1185">Reference proteome</keyword>
<dbReference type="EMBL" id="JBHSXX010000001">
    <property type="protein sequence ID" value="MFC6866782.1"/>
    <property type="molecule type" value="Genomic_DNA"/>
</dbReference>
<dbReference type="Pfam" id="PF19289">
    <property type="entry name" value="PmbA_TldD_3rd"/>
    <property type="match status" value="1"/>
</dbReference>
<dbReference type="Gene3D" id="3.30.2290.10">
    <property type="entry name" value="PmbA/TldD superfamily"/>
    <property type="match status" value="1"/>
</dbReference>
<dbReference type="InterPro" id="IPR051463">
    <property type="entry name" value="Peptidase_U62_metallo"/>
</dbReference>
<evidence type="ECO:0000256" key="1">
    <source>
        <dbReference type="ARBA" id="ARBA00005836"/>
    </source>
</evidence>
<dbReference type="PANTHER" id="PTHR30624">
    <property type="entry name" value="UNCHARACTERIZED PROTEIN TLDD AND PMBA"/>
    <property type="match status" value="1"/>
</dbReference>
<accession>A0ABW2BWI0</accession>